<dbReference type="GO" id="GO:0016787">
    <property type="term" value="F:hydrolase activity"/>
    <property type="evidence" value="ECO:0007669"/>
    <property type="project" value="InterPro"/>
</dbReference>
<gene>
    <name evidence="2" type="ORF">C2E20_8875</name>
</gene>
<dbReference type="Proteomes" id="UP000239649">
    <property type="component" value="Unassembled WGS sequence"/>
</dbReference>
<evidence type="ECO:0000313" key="3">
    <source>
        <dbReference type="Proteomes" id="UP000239649"/>
    </source>
</evidence>
<accession>A0A2P6V056</accession>
<feature type="domain" description="Dienelactone hydrolase" evidence="1">
    <location>
        <begin position="12"/>
        <end position="175"/>
    </location>
</feature>
<organism evidence="2 3">
    <name type="scientific">Micractinium conductrix</name>
    <dbReference type="NCBI Taxonomy" id="554055"/>
    <lineage>
        <taxon>Eukaryota</taxon>
        <taxon>Viridiplantae</taxon>
        <taxon>Chlorophyta</taxon>
        <taxon>core chlorophytes</taxon>
        <taxon>Trebouxiophyceae</taxon>
        <taxon>Chlorellales</taxon>
        <taxon>Chlorellaceae</taxon>
        <taxon>Chlorella clade</taxon>
        <taxon>Micractinium</taxon>
    </lineage>
</organism>
<dbReference type="PANTHER" id="PTHR46623">
    <property type="entry name" value="CARBOXYMETHYLENEBUTENOLIDASE-RELATED"/>
    <property type="match status" value="1"/>
</dbReference>
<comment type="caution">
    <text evidence="2">The sequence shown here is derived from an EMBL/GenBank/DDBJ whole genome shotgun (WGS) entry which is preliminary data.</text>
</comment>
<dbReference type="InterPro" id="IPR002925">
    <property type="entry name" value="Dienelactn_hydro"/>
</dbReference>
<dbReference type="STRING" id="554055.A0A2P6V056"/>
<proteinExistence type="predicted"/>
<dbReference type="OrthoDB" id="17560at2759"/>
<keyword evidence="3" id="KW-1185">Reference proteome</keyword>
<name>A0A2P6V056_9CHLO</name>
<protein>
    <submittedName>
        <fullName evidence="2">Carboxymethylenebutenolidase-like protein</fullName>
    </submittedName>
</protein>
<evidence type="ECO:0000259" key="1">
    <source>
        <dbReference type="Pfam" id="PF01738"/>
    </source>
</evidence>
<dbReference type="AlphaFoldDB" id="A0A2P6V056"/>
<dbReference type="InterPro" id="IPR051049">
    <property type="entry name" value="Dienelactone_hydrolase-like"/>
</dbReference>
<dbReference type="PANTHER" id="PTHR46623:SF6">
    <property type="entry name" value="ALPHA_BETA-HYDROLASES SUPERFAMILY PROTEIN"/>
    <property type="match status" value="1"/>
</dbReference>
<sequence length="181" mass="19151">MHVKPLSALLDALHPRRVAAVDEIKQAVQYLREGGASKVGCTGFCMGGALTLAAAQHAGIDCGAAFYGIPGPEICQPEAIKVPIQQHHGELDAMKGFSDPEVSERAGAWSAKAFAAKVNAAGGKAEVFVYPGVGHGFLNKGGKSTELRAHMNFPEPPTDAERDLAWERVFQLFEANLKGGK</sequence>
<dbReference type="SUPFAM" id="SSF53474">
    <property type="entry name" value="alpha/beta-Hydrolases"/>
    <property type="match status" value="1"/>
</dbReference>
<dbReference type="Pfam" id="PF01738">
    <property type="entry name" value="DLH"/>
    <property type="match status" value="1"/>
</dbReference>
<dbReference type="InterPro" id="IPR029058">
    <property type="entry name" value="AB_hydrolase_fold"/>
</dbReference>
<reference evidence="2 3" key="1">
    <citation type="journal article" date="2018" name="Plant J.">
        <title>Genome sequences of Chlorella sorokiniana UTEX 1602 and Micractinium conductrix SAG 241.80: implications to maltose excretion by a green alga.</title>
        <authorList>
            <person name="Arriola M.B."/>
            <person name="Velmurugan N."/>
            <person name="Zhang Y."/>
            <person name="Plunkett M.H."/>
            <person name="Hondzo H."/>
            <person name="Barney B.M."/>
        </authorList>
    </citation>
    <scope>NUCLEOTIDE SEQUENCE [LARGE SCALE GENOMIC DNA]</scope>
    <source>
        <strain evidence="2 3">SAG 241.80</strain>
    </source>
</reference>
<dbReference type="Gene3D" id="3.40.50.1820">
    <property type="entry name" value="alpha/beta hydrolase"/>
    <property type="match status" value="1"/>
</dbReference>
<evidence type="ECO:0000313" key="2">
    <source>
        <dbReference type="EMBL" id="PSC67472.1"/>
    </source>
</evidence>
<dbReference type="EMBL" id="LHPF02000058">
    <property type="protein sequence ID" value="PSC67472.1"/>
    <property type="molecule type" value="Genomic_DNA"/>
</dbReference>